<gene>
    <name evidence="2" type="ORF">ElyMa_005926700</name>
</gene>
<comment type="caution">
    <text evidence="2">The sequence shown here is derived from an EMBL/GenBank/DDBJ whole genome shotgun (WGS) entry which is preliminary data.</text>
</comment>
<organism evidence="2 3">
    <name type="scientific">Elysia marginata</name>
    <dbReference type="NCBI Taxonomy" id="1093978"/>
    <lineage>
        <taxon>Eukaryota</taxon>
        <taxon>Metazoa</taxon>
        <taxon>Spiralia</taxon>
        <taxon>Lophotrochozoa</taxon>
        <taxon>Mollusca</taxon>
        <taxon>Gastropoda</taxon>
        <taxon>Heterobranchia</taxon>
        <taxon>Euthyneura</taxon>
        <taxon>Panpulmonata</taxon>
        <taxon>Sacoglossa</taxon>
        <taxon>Placobranchoidea</taxon>
        <taxon>Plakobranchidae</taxon>
        <taxon>Elysia</taxon>
    </lineage>
</organism>
<evidence type="ECO:0000256" key="1">
    <source>
        <dbReference type="SAM" id="Phobius"/>
    </source>
</evidence>
<keyword evidence="1" id="KW-1133">Transmembrane helix</keyword>
<dbReference type="Proteomes" id="UP000762676">
    <property type="component" value="Unassembled WGS sequence"/>
</dbReference>
<evidence type="ECO:0000313" key="2">
    <source>
        <dbReference type="EMBL" id="GFR81478.1"/>
    </source>
</evidence>
<name>A0AAV4G7I6_9GAST</name>
<proteinExistence type="predicted"/>
<evidence type="ECO:0000313" key="3">
    <source>
        <dbReference type="Proteomes" id="UP000762676"/>
    </source>
</evidence>
<keyword evidence="1" id="KW-0472">Membrane</keyword>
<keyword evidence="3" id="KW-1185">Reference proteome</keyword>
<feature type="transmembrane region" description="Helical" evidence="1">
    <location>
        <begin position="6"/>
        <end position="23"/>
    </location>
</feature>
<sequence>MTARKLLLPVLLSVVTLVGYFVMTQNWKPYRVAGVGGKIGVDPTKIHISTAVSYADFPAMDGFNVFLNGWARYEEVIDFKCCLLCAEPGNTLNMDVVTEVKAWLYHQHSKWLVDMQATEFSCSVSRDQLSQLGLDNFTHMTMTRETCLEAPR</sequence>
<dbReference type="EMBL" id="BMAT01011885">
    <property type="protein sequence ID" value="GFR81478.1"/>
    <property type="molecule type" value="Genomic_DNA"/>
</dbReference>
<accession>A0AAV4G7I6</accession>
<dbReference type="AlphaFoldDB" id="A0AAV4G7I6"/>
<protein>
    <submittedName>
        <fullName evidence="2">Uncharacterized protein</fullName>
    </submittedName>
</protein>
<reference evidence="2 3" key="1">
    <citation type="journal article" date="2021" name="Elife">
        <title>Chloroplast acquisition without the gene transfer in kleptoplastic sea slugs, Plakobranchus ocellatus.</title>
        <authorList>
            <person name="Maeda T."/>
            <person name="Takahashi S."/>
            <person name="Yoshida T."/>
            <person name="Shimamura S."/>
            <person name="Takaki Y."/>
            <person name="Nagai Y."/>
            <person name="Toyoda A."/>
            <person name="Suzuki Y."/>
            <person name="Arimoto A."/>
            <person name="Ishii H."/>
            <person name="Satoh N."/>
            <person name="Nishiyama T."/>
            <person name="Hasebe M."/>
            <person name="Maruyama T."/>
            <person name="Minagawa J."/>
            <person name="Obokata J."/>
            <person name="Shigenobu S."/>
        </authorList>
    </citation>
    <scope>NUCLEOTIDE SEQUENCE [LARGE SCALE GENOMIC DNA]</scope>
</reference>
<keyword evidence="1" id="KW-0812">Transmembrane</keyword>